<dbReference type="KEGG" id="lhi:JP39_03065"/>
<dbReference type="SUPFAM" id="SSF56235">
    <property type="entry name" value="N-terminal nucleophile aminohydrolases (Ntn hydrolases)"/>
    <property type="match status" value="1"/>
</dbReference>
<dbReference type="GO" id="GO:0005737">
    <property type="term" value="C:cytoplasm"/>
    <property type="evidence" value="ECO:0007669"/>
    <property type="project" value="TreeGrafter"/>
</dbReference>
<keyword evidence="5" id="KW-1185">Reference proteome</keyword>
<name>A0A0K2LAT8_9LACO</name>
<feature type="binding site" evidence="2">
    <location>
        <begin position="202"/>
        <end position="205"/>
    </location>
    <ligand>
        <name>substrate</name>
    </ligand>
</feature>
<dbReference type="RefSeq" id="WP_041499360.1">
    <property type="nucleotide sequence ID" value="NZ_BJDV01000008.1"/>
</dbReference>
<dbReference type="EMBL" id="CP012559">
    <property type="protein sequence ID" value="ALB28422.1"/>
    <property type="molecule type" value="Genomic_DNA"/>
</dbReference>
<dbReference type="Proteomes" id="UP000061546">
    <property type="component" value="Chromosome"/>
</dbReference>
<dbReference type="PANTHER" id="PTHR10188:SF6">
    <property type="entry name" value="N(4)-(BETA-N-ACETYLGLUCOSAMINYL)-L-ASPARAGINASE"/>
    <property type="match status" value="1"/>
</dbReference>
<proteinExistence type="predicted"/>
<dbReference type="AlphaFoldDB" id="A0A0K2LAT8"/>
<dbReference type="CDD" id="cd04513">
    <property type="entry name" value="Glycosylasparaginase"/>
    <property type="match status" value="1"/>
</dbReference>
<evidence type="ECO:0000256" key="3">
    <source>
        <dbReference type="PIRSR" id="PIRSR600246-3"/>
    </source>
</evidence>
<dbReference type="STRING" id="1074467.JP39_03065"/>
<dbReference type="Gene3D" id="3.60.20.30">
    <property type="entry name" value="(Glycosyl)asparaginase"/>
    <property type="match status" value="1"/>
</dbReference>
<evidence type="ECO:0000256" key="2">
    <source>
        <dbReference type="PIRSR" id="PIRSR600246-2"/>
    </source>
</evidence>
<dbReference type="GO" id="GO:0016811">
    <property type="term" value="F:hydrolase activity, acting on carbon-nitrogen (but not peptide) bonds, in linear amides"/>
    <property type="evidence" value="ECO:0007669"/>
    <property type="project" value="UniProtKB-ARBA"/>
</dbReference>
<gene>
    <name evidence="4" type="ORF">JP39_03065</name>
</gene>
<sequence>MTYAMIGTWRMAYEGLCKGMDLLSQNGKSADAVETAIKEVEDYPFFKSVGYGGLPNANGLVEMDAGFMNGDTFEVGAVMGISDVKNPISVARSLSHEHYNSVLVGAGASQYATLNNFERKNMLTERAHKIWEKRRKEIVEKNLSPYDGHDTVGMVSLDASGSLSVGTSTSGLFMKKPGRTGDTALVGDGFYVDSEIGGAAATGLGEDIMKGCLCYEIVRLMGTGMTPQAACDKAVYSFTKKLKERYGKIGEFSLVALDKNGNWGVATNVEFTFAVGTEAGEPAIFIAHPAANDQTKIEPITQEWLDAYSKRIKAPID</sequence>
<dbReference type="PANTHER" id="PTHR10188">
    <property type="entry name" value="L-ASPARAGINASE"/>
    <property type="match status" value="1"/>
</dbReference>
<dbReference type="InterPro" id="IPR029055">
    <property type="entry name" value="Ntn_hydrolases_N"/>
</dbReference>
<evidence type="ECO:0000313" key="5">
    <source>
        <dbReference type="Proteomes" id="UP000061546"/>
    </source>
</evidence>
<reference evidence="4 5" key="1">
    <citation type="submission" date="2015-08" db="EMBL/GenBank/DDBJ databases">
        <title>Genomic sequence of Lactobacillus heilongjiangensis DSM 28069, isolated from Chinese traditional pickle.</title>
        <authorList>
            <person name="Jiang X."/>
            <person name="Zheng B."/>
            <person name="Cheng H."/>
        </authorList>
    </citation>
    <scope>NUCLEOTIDE SEQUENCE [LARGE SCALE GENOMIC DNA]</scope>
    <source>
        <strain evidence="4 5">DSM 28069</strain>
    </source>
</reference>
<accession>A0A0K2LAT8</accession>
<evidence type="ECO:0000256" key="1">
    <source>
        <dbReference type="PIRSR" id="PIRSR600246-1"/>
    </source>
</evidence>
<dbReference type="InterPro" id="IPR000246">
    <property type="entry name" value="Peptidase_T2"/>
</dbReference>
<dbReference type="OrthoDB" id="9780217at2"/>
<dbReference type="Pfam" id="PF01112">
    <property type="entry name" value="Asparaginase_2"/>
    <property type="match status" value="1"/>
</dbReference>
<feature type="site" description="Cleavage; by autolysis" evidence="3">
    <location>
        <begin position="150"/>
        <end position="151"/>
    </location>
</feature>
<organism evidence="4 5">
    <name type="scientific">Companilactobacillus heilongjiangensis</name>
    <dbReference type="NCBI Taxonomy" id="1074467"/>
    <lineage>
        <taxon>Bacteria</taxon>
        <taxon>Bacillati</taxon>
        <taxon>Bacillota</taxon>
        <taxon>Bacilli</taxon>
        <taxon>Lactobacillales</taxon>
        <taxon>Lactobacillaceae</taxon>
        <taxon>Companilactobacillus</taxon>
    </lineage>
</organism>
<protein>
    <submittedName>
        <fullName evidence="4">N(4)-(Beta-N-acetylglucosaminyl)-L-asparaginase</fullName>
    </submittedName>
</protein>
<evidence type="ECO:0000313" key="4">
    <source>
        <dbReference type="EMBL" id="ALB28422.1"/>
    </source>
</evidence>
<feature type="binding site" evidence="2">
    <location>
        <begin position="179"/>
        <end position="182"/>
    </location>
    <ligand>
        <name>substrate</name>
    </ligand>
</feature>
<feature type="active site" description="Nucleophile" evidence="1">
    <location>
        <position position="151"/>
    </location>
</feature>